<dbReference type="PROSITE" id="PS00868">
    <property type="entry name" value="CYS_MET_METAB_PP"/>
    <property type="match status" value="1"/>
</dbReference>
<dbReference type="InterPro" id="IPR000277">
    <property type="entry name" value="Cys/Met-Metab_PyrdxlP-dep_enz"/>
</dbReference>
<dbReference type="GO" id="GO:0019346">
    <property type="term" value="P:transsulfuration"/>
    <property type="evidence" value="ECO:0007669"/>
    <property type="project" value="InterPro"/>
</dbReference>
<dbReference type="InterPro" id="IPR015421">
    <property type="entry name" value="PyrdxlP-dep_Trfase_major"/>
</dbReference>
<evidence type="ECO:0000256" key="4">
    <source>
        <dbReference type="ARBA" id="ARBA00012085"/>
    </source>
</evidence>
<sequence length="416" mass="46141">MIRINSKKFLISTLFKMSSSNGFAHNSEHYGFQTNAIHAGQEPEKWDSRTVVTPIVLGTTFKQYEPGKHAGYEYGRSGNPTRNSLEECLAPLEKAKYALAFASGSAALTTISFLLKSGDHIVTVDDVYGGTNRFFRNCANRMGIETSFVDMLDLELTEKSIQSNTAMVWIETPTNPTLKLVDIKAVCEIAKKKNPNMICVVDNTFASSYFQNPLELGADIVSHSLTKYMNGHSDVVMGAIMLNDEKLYERMKYLQNAVGAVPSPFDCYLANRGLKTLAFRMRAHMENALEVAKNLSKNPRVDKLIYPGLESHPQHDLYKKQMKGFGGMISVYIKGGIEESFVFLKSLKLFACAESLGGYESLVEHPAIMTHASVPKDQRAILGIDDNFVRISVGLENVDDLIADLNQALEKAIPNV</sequence>
<comment type="caution">
    <text evidence="10">The sequence shown here is derived from an EMBL/GenBank/DDBJ whole genome shotgun (WGS) entry which is preliminary data.</text>
</comment>
<evidence type="ECO:0000256" key="6">
    <source>
        <dbReference type="ARBA" id="ARBA00023192"/>
    </source>
</evidence>
<evidence type="ECO:0000313" key="10">
    <source>
        <dbReference type="EMBL" id="CAF0845655.1"/>
    </source>
</evidence>
<dbReference type="InterPro" id="IPR015424">
    <property type="entry name" value="PyrdxlP-dep_Trfase"/>
</dbReference>
<dbReference type="FunFam" id="3.90.1150.10:FF:000008">
    <property type="entry name" value="Cystathionine gamma-synthase"/>
    <property type="match status" value="1"/>
</dbReference>
<dbReference type="FunFam" id="3.40.640.10:FF:000009">
    <property type="entry name" value="Cystathionine gamma-synthase homolog"/>
    <property type="match status" value="1"/>
</dbReference>
<evidence type="ECO:0000256" key="9">
    <source>
        <dbReference type="RuleBase" id="RU362118"/>
    </source>
</evidence>
<dbReference type="EMBL" id="CAJNOC010001217">
    <property type="protein sequence ID" value="CAF0845655.1"/>
    <property type="molecule type" value="Genomic_DNA"/>
</dbReference>
<dbReference type="UniPathway" id="UPA00136">
    <property type="reaction ID" value="UER00202"/>
</dbReference>
<dbReference type="PANTHER" id="PTHR11808">
    <property type="entry name" value="TRANS-SULFURATION ENZYME FAMILY MEMBER"/>
    <property type="match status" value="1"/>
</dbReference>
<comment type="cofactor">
    <cofactor evidence="1 9">
        <name>pyridoxal 5'-phosphate</name>
        <dbReference type="ChEBI" id="CHEBI:597326"/>
    </cofactor>
</comment>
<evidence type="ECO:0000313" key="11">
    <source>
        <dbReference type="Proteomes" id="UP000663879"/>
    </source>
</evidence>
<proteinExistence type="inferred from homology"/>
<gene>
    <name evidence="10" type="ORF">OXX778_LOCUS8685</name>
</gene>
<dbReference type="PIRSF" id="PIRSF001434">
    <property type="entry name" value="CGS"/>
    <property type="match status" value="1"/>
</dbReference>
<dbReference type="GO" id="GO:0005737">
    <property type="term" value="C:cytoplasm"/>
    <property type="evidence" value="ECO:0007669"/>
    <property type="project" value="TreeGrafter"/>
</dbReference>
<dbReference type="OrthoDB" id="3512640at2759"/>
<dbReference type="GO" id="GO:0030170">
    <property type="term" value="F:pyridoxal phosphate binding"/>
    <property type="evidence" value="ECO:0007669"/>
    <property type="project" value="InterPro"/>
</dbReference>
<keyword evidence="6" id="KW-0028">Amino-acid biosynthesis</keyword>
<dbReference type="Proteomes" id="UP000663879">
    <property type="component" value="Unassembled WGS sequence"/>
</dbReference>
<evidence type="ECO:0000256" key="7">
    <source>
        <dbReference type="ARBA" id="ARBA00029853"/>
    </source>
</evidence>
<accession>A0A813VVJ1</accession>
<dbReference type="PANTHER" id="PTHR11808:SF15">
    <property type="entry name" value="CYSTATHIONINE GAMMA-LYASE"/>
    <property type="match status" value="1"/>
</dbReference>
<evidence type="ECO:0000256" key="2">
    <source>
        <dbReference type="ARBA" id="ARBA00005038"/>
    </source>
</evidence>
<dbReference type="InterPro" id="IPR054542">
    <property type="entry name" value="Cys_met_metab_PP"/>
</dbReference>
<dbReference type="GO" id="GO:0004123">
    <property type="term" value="F:cystathionine gamma-lyase activity"/>
    <property type="evidence" value="ECO:0007669"/>
    <property type="project" value="TreeGrafter"/>
</dbReference>
<dbReference type="InterPro" id="IPR015422">
    <property type="entry name" value="PyrdxlP-dep_Trfase_small"/>
</dbReference>
<feature type="modified residue" description="N6-(pyridoxal phosphate)lysine" evidence="8">
    <location>
        <position position="227"/>
    </location>
</feature>
<organism evidence="10 11">
    <name type="scientific">Brachionus calyciflorus</name>
    <dbReference type="NCBI Taxonomy" id="104777"/>
    <lineage>
        <taxon>Eukaryota</taxon>
        <taxon>Metazoa</taxon>
        <taxon>Spiralia</taxon>
        <taxon>Gnathifera</taxon>
        <taxon>Rotifera</taxon>
        <taxon>Eurotatoria</taxon>
        <taxon>Monogononta</taxon>
        <taxon>Pseudotrocha</taxon>
        <taxon>Ploima</taxon>
        <taxon>Brachionidae</taxon>
        <taxon>Brachionus</taxon>
    </lineage>
</organism>
<dbReference type="SUPFAM" id="SSF53383">
    <property type="entry name" value="PLP-dependent transferases"/>
    <property type="match status" value="1"/>
</dbReference>
<dbReference type="EC" id="4.4.1.1" evidence="4"/>
<dbReference type="GO" id="GO:0019343">
    <property type="term" value="P:cysteine biosynthetic process via cystathionine"/>
    <property type="evidence" value="ECO:0007669"/>
    <property type="project" value="TreeGrafter"/>
</dbReference>
<dbReference type="AlphaFoldDB" id="A0A813VVJ1"/>
<dbReference type="Pfam" id="PF01053">
    <property type="entry name" value="Cys_Met_Meta_PP"/>
    <property type="match status" value="1"/>
</dbReference>
<evidence type="ECO:0000256" key="8">
    <source>
        <dbReference type="PIRSR" id="PIRSR001434-2"/>
    </source>
</evidence>
<evidence type="ECO:0000256" key="3">
    <source>
        <dbReference type="ARBA" id="ARBA00009077"/>
    </source>
</evidence>
<evidence type="ECO:0000256" key="1">
    <source>
        <dbReference type="ARBA" id="ARBA00001933"/>
    </source>
</evidence>
<protein>
    <recommendedName>
        <fullName evidence="4">cystathionine gamma-lyase</fullName>
        <ecNumber evidence="4">4.4.1.1</ecNumber>
    </recommendedName>
    <alternativeName>
        <fullName evidence="7">Gamma-cystathionase</fullName>
    </alternativeName>
</protein>
<keyword evidence="11" id="KW-1185">Reference proteome</keyword>
<evidence type="ECO:0000256" key="5">
    <source>
        <dbReference type="ARBA" id="ARBA00022898"/>
    </source>
</evidence>
<keyword evidence="5 8" id="KW-0663">Pyridoxal phosphate</keyword>
<comment type="similarity">
    <text evidence="3 9">Belongs to the trans-sulfuration enzymes family.</text>
</comment>
<name>A0A813VVJ1_9BILA</name>
<keyword evidence="6" id="KW-0198">Cysteine biosynthesis</keyword>
<reference evidence="10" key="1">
    <citation type="submission" date="2021-02" db="EMBL/GenBank/DDBJ databases">
        <authorList>
            <person name="Nowell W R."/>
        </authorList>
    </citation>
    <scope>NUCLEOTIDE SEQUENCE</scope>
    <source>
        <strain evidence="10">Ploen Becks lab</strain>
    </source>
</reference>
<comment type="pathway">
    <text evidence="2">Amino-acid biosynthesis; L-cysteine biosynthesis; L-cysteine from L-homocysteine and L-serine: step 2/2.</text>
</comment>
<dbReference type="CDD" id="cd00614">
    <property type="entry name" value="CGS_like"/>
    <property type="match status" value="1"/>
</dbReference>
<dbReference type="Gene3D" id="3.90.1150.10">
    <property type="entry name" value="Aspartate Aminotransferase, domain 1"/>
    <property type="match status" value="1"/>
</dbReference>
<dbReference type="Gene3D" id="3.40.640.10">
    <property type="entry name" value="Type I PLP-dependent aspartate aminotransferase-like (Major domain)"/>
    <property type="match status" value="1"/>
</dbReference>